<evidence type="ECO:0000256" key="7">
    <source>
        <dbReference type="ARBA" id="ARBA00022840"/>
    </source>
</evidence>
<evidence type="ECO:0000259" key="13">
    <source>
        <dbReference type="Pfam" id="PF13793"/>
    </source>
</evidence>
<keyword evidence="7 11" id="KW-0067">ATP-binding</keyword>
<dbReference type="Proteomes" id="UP000193404">
    <property type="component" value="Chromosome"/>
</dbReference>
<comment type="function">
    <text evidence="11">Involved in the biosynthesis of the central metabolite phospho-alpha-D-ribosyl-1-pyrophosphate (PRPP) via the transfer of pyrophosphoryl group from ATP to 1-hydroxyl of ribose-5-phosphate (Rib-5-P).</text>
</comment>
<dbReference type="RefSeq" id="WP_148692197.1">
    <property type="nucleotide sequence ID" value="NZ_CP020477.1"/>
</dbReference>
<dbReference type="HAMAP" id="MF_00583_A">
    <property type="entry name" value="RibP_PPkinase_A"/>
    <property type="match status" value="1"/>
</dbReference>
<dbReference type="KEGG" id="aman:B6F84_10510"/>
<keyword evidence="6 11" id="KW-0418">Kinase</keyword>
<keyword evidence="2 11" id="KW-0808">Transferase</keyword>
<dbReference type="GO" id="GO:0005737">
    <property type="term" value="C:cytoplasm"/>
    <property type="evidence" value="ECO:0007669"/>
    <property type="project" value="UniProtKB-SubCell"/>
</dbReference>
<feature type="binding site" evidence="11">
    <location>
        <position position="127"/>
    </location>
    <ligand>
        <name>Mg(2+)</name>
        <dbReference type="ChEBI" id="CHEBI:18420"/>
        <label>1</label>
    </ligand>
</feature>
<feature type="binding site" evidence="11">
    <location>
        <begin position="93"/>
        <end position="94"/>
    </location>
    <ligand>
        <name>ATP</name>
        <dbReference type="ChEBI" id="CHEBI:30616"/>
    </ligand>
</feature>
<evidence type="ECO:0000256" key="4">
    <source>
        <dbReference type="ARBA" id="ARBA00022727"/>
    </source>
</evidence>
<dbReference type="SUPFAM" id="SSF53271">
    <property type="entry name" value="PRTase-like"/>
    <property type="match status" value="1"/>
</dbReference>
<dbReference type="Pfam" id="PF00156">
    <property type="entry name" value="Pribosyltran"/>
    <property type="match status" value="1"/>
</dbReference>
<evidence type="ECO:0000256" key="8">
    <source>
        <dbReference type="ARBA" id="ARBA00022842"/>
    </source>
</evidence>
<accession>A0A1W6K1K0</accession>
<keyword evidence="15" id="KW-1185">Reference proteome</keyword>
<feature type="domain" description="Phosphoribosyltransferase" evidence="12">
    <location>
        <begin position="159"/>
        <end position="248"/>
    </location>
</feature>
<dbReference type="InterPro" id="IPR037514">
    <property type="entry name" value="Rib-P_diPkinase_arc"/>
</dbReference>
<comment type="catalytic activity">
    <reaction evidence="9 11">
        <text>D-ribose 5-phosphate + ATP = 5-phospho-alpha-D-ribose 1-diphosphate + AMP + H(+)</text>
        <dbReference type="Rhea" id="RHEA:15609"/>
        <dbReference type="ChEBI" id="CHEBI:15378"/>
        <dbReference type="ChEBI" id="CHEBI:30616"/>
        <dbReference type="ChEBI" id="CHEBI:58017"/>
        <dbReference type="ChEBI" id="CHEBI:78346"/>
        <dbReference type="ChEBI" id="CHEBI:456215"/>
        <dbReference type="EC" id="2.7.6.1"/>
    </reaction>
</comment>
<dbReference type="OrthoDB" id="371997at2157"/>
<keyword evidence="5 11" id="KW-0547">Nucleotide-binding</keyword>
<dbReference type="PANTHER" id="PTHR10210:SF32">
    <property type="entry name" value="RIBOSE-PHOSPHATE PYROPHOSPHOKINASE 2"/>
    <property type="match status" value="1"/>
</dbReference>
<feature type="domain" description="Ribose-phosphate pyrophosphokinase N-terminal" evidence="13">
    <location>
        <begin position="1"/>
        <end position="117"/>
    </location>
</feature>
<keyword evidence="3 11" id="KW-0479">Metal-binding</keyword>
<dbReference type="GO" id="GO:0000287">
    <property type="term" value="F:magnesium ion binding"/>
    <property type="evidence" value="ECO:0007669"/>
    <property type="project" value="UniProtKB-UniRule"/>
</dbReference>
<evidence type="ECO:0000259" key="12">
    <source>
        <dbReference type="Pfam" id="PF00156"/>
    </source>
</evidence>
<dbReference type="GO" id="GO:0002189">
    <property type="term" value="C:ribose phosphate diphosphokinase complex"/>
    <property type="evidence" value="ECO:0007669"/>
    <property type="project" value="TreeGrafter"/>
</dbReference>
<dbReference type="GO" id="GO:0006164">
    <property type="term" value="P:purine nucleotide biosynthetic process"/>
    <property type="evidence" value="ECO:0007669"/>
    <property type="project" value="TreeGrafter"/>
</dbReference>
<dbReference type="EC" id="2.7.6.1" evidence="11"/>
<feature type="active site" evidence="11">
    <location>
        <position position="189"/>
    </location>
</feature>
<evidence type="ECO:0000256" key="6">
    <source>
        <dbReference type="ARBA" id="ARBA00022777"/>
    </source>
</evidence>
<dbReference type="InterPro" id="IPR029099">
    <property type="entry name" value="Pribosyltran_N"/>
</dbReference>
<evidence type="ECO:0000256" key="3">
    <source>
        <dbReference type="ARBA" id="ARBA00022723"/>
    </source>
</evidence>
<dbReference type="InterPro" id="IPR000836">
    <property type="entry name" value="PRTase_dom"/>
</dbReference>
<name>A0A1W6K1K0_9CREN</name>
<evidence type="ECO:0000256" key="10">
    <source>
        <dbReference type="ARBA" id="ARBA00061433"/>
    </source>
</evidence>
<sequence length="292" mass="32165">MIIIGGSASNGIDERIAKILNLKLVKVEHKIFPDGESYIRIPESINSENVAIVQSTYYPQDKHLMELFLIAEAAKNLGASKIIAVIPYLAYARQDRRFKDGEALSLKTVLNLIYYSGIDEILTVEPHKQDALISYFKGEVKIVDPTPALANEVKKEVEYPFVLAPDRGALDRAERLSKELNAPFSFIEKERDRTTGEVRIKEIPKDVEIKGKDVVLIDDIISTGGTLAQAAKVAYDLGARKVIAAASHVLLVNNALQKLQSAGIKCIIGTNSIRTEDNIKVADISEVIAVKL</sequence>
<evidence type="ECO:0000313" key="15">
    <source>
        <dbReference type="Proteomes" id="UP000193404"/>
    </source>
</evidence>
<feature type="binding site" evidence="11">
    <location>
        <begin position="34"/>
        <end position="36"/>
    </location>
    <ligand>
        <name>ATP</name>
        <dbReference type="ChEBI" id="CHEBI:30616"/>
    </ligand>
</feature>
<evidence type="ECO:0000256" key="9">
    <source>
        <dbReference type="ARBA" id="ARBA00049535"/>
    </source>
</evidence>
<dbReference type="UniPathway" id="UPA00087">
    <property type="reaction ID" value="UER00172"/>
</dbReference>
<feature type="binding site" evidence="11">
    <location>
        <begin position="222"/>
        <end position="226"/>
    </location>
    <ligand>
        <name>D-ribose 5-phosphate</name>
        <dbReference type="ChEBI" id="CHEBI:78346"/>
    </ligand>
</feature>
<dbReference type="STRING" id="282676.B6F84_10510"/>
<gene>
    <name evidence="11" type="primary">prs</name>
    <name evidence="14" type="ORF">B6F84_10510</name>
</gene>
<dbReference type="CDD" id="cd06223">
    <property type="entry name" value="PRTases_typeI"/>
    <property type="match status" value="1"/>
</dbReference>
<reference evidence="14 15" key="1">
    <citation type="submission" date="2017-03" db="EMBL/GenBank/DDBJ databases">
        <title>Sulfur activation and transportation mechanism of thermophilic Archaea Acidianus manzaensis YN-25.</title>
        <authorList>
            <person name="Ma Y."/>
            <person name="Yang Y."/>
            <person name="Xia J."/>
        </authorList>
    </citation>
    <scope>NUCLEOTIDE SEQUENCE [LARGE SCALE GENOMIC DNA]</scope>
    <source>
        <strain evidence="14 15">YN-25</strain>
    </source>
</reference>
<comment type="similarity">
    <text evidence="10 11">Belongs to the ribose-phosphate pyrophosphokinase family. Class III (archaeal) subfamily.</text>
</comment>
<comment type="subcellular location">
    <subcellularLocation>
        <location evidence="11">Cytoplasm</location>
    </subcellularLocation>
</comment>
<protein>
    <recommendedName>
        <fullName evidence="11">Ribose-phosphate pyrophosphokinase</fullName>
        <shortName evidence="11">RPPK</shortName>
        <ecNumber evidence="11">2.7.6.1</ecNumber>
    </recommendedName>
    <alternativeName>
        <fullName evidence="11">5-phospho-D-ribosyl alpha-1-diphosphate synthase</fullName>
    </alternativeName>
    <alternativeName>
        <fullName evidence="11">Phosphoribosyl diphosphate synthase</fullName>
    </alternativeName>
    <alternativeName>
        <fullName evidence="11">Phosphoribosyl pyrophosphate synthase</fullName>
        <shortName evidence="11">P-Rib-PP synthase</shortName>
        <shortName evidence="11">PRPP synthase</shortName>
        <shortName evidence="11">PRPPase</shortName>
    </alternativeName>
</protein>
<organism evidence="14 15">
    <name type="scientific">Acidianus manzaensis</name>
    <dbReference type="NCBI Taxonomy" id="282676"/>
    <lineage>
        <taxon>Archaea</taxon>
        <taxon>Thermoproteota</taxon>
        <taxon>Thermoprotei</taxon>
        <taxon>Sulfolobales</taxon>
        <taxon>Sulfolobaceae</taxon>
        <taxon>Acidianus</taxon>
    </lineage>
</organism>
<evidence type="ECO:0000256" key="11">
    <source>
        <dbReference type="HAMAP-Rule" id="MF_00583"/>
    </source>
</evidence>
<keyword evidence="1 11" id="KW-0963">Cytoplasm</keyword>
<keyword evidence="8 11" id="KW-0460">Magnesium</keyword>
<comment type="cofactor">
    <cofactor evidence="11">
        <name>Mg(2+)</name>
        <dbReference type="ChEBI" id="CHEBI:18420"/>
    </cofactor>
    <text evidence="11">Binds 2 Mg(2+) ions per subunit.</text>
</comment>
<dbReference type="NCBIfam" id="TIGR01251">
    <property type="entry name" value="ribP_PPkin"/>
    <property type="match status" value="1"/>
</dbReference>
<dbReference type="AlphaFoldDB" id="A0A1W6K1K0"/>
<dbReference type="EMBL" id="CP020477">
    <property type="protein sequence ID" value="ARM76408.1"/>
    <property type="molecule type" value="Genomic_DNA"/>
</dbReference>
<evidence type="ECO:0000313" key="14">
    <source>
        <dbReference type="EMBL" id="ARM76408.1"/>
    </source>
</evidence>
<dbReference type="InterPro" id="IPR029057">
    <property type="entry name" value="PRTase-like"/>
</dbReference>
<feature type="binding site" evidence="11">
    <location>
        <position position="166"/>
    </location>
    <ligand>
        <name>Mg(2+)</name>
        <dbReference type="ChEBI" id="CHEBI:18420"/>
        <label>2</label>
    </ligand>
</feature>
<dbReference type="Pfam" id="PF13793">
    <property type="entry name" value="Pribosyltran_N"/>
    <property type="match status" value="1"/>
</dbReference>
<dbReference type="InterPro" id="IPR005946">
    <property type="entry name" value="Rib-P_diPkinase"/>
</dbReference>
<dbReference type="Gene3D" id="3.40.50.2020">
    <property type="match status" value="2"/>
</dbReference>
<dbReference type="GO" id="GO:0004749">
    <property type="term" value="F:ribose phosphate diphosphokinase activity"/>
    <property type="evidence" value="ECO:0007669"/>
    <property type="project" value="UniProtKB-UniRule"/>
</dbReference>
<evidence type="ECO:0000256" key="5">
    <source>
        <dbReference type="ARBA" id="ARBA00022741"/>
    </source>
</evidence>
<feature type="binding site" evidence="11">
    <location>
        <position position="218"/>
    </location>
    <ligand>
        <name>D-ribose 5-phosphate</name>
        <dbReference type="ChEBI" id="CHEBI:78346"/>
    </ligand>
</feature>
<dbReference type="PANTHER" id="PTHR10210">
    <property type="entry name" value="RIBOSE-PHOSPHATE DIPHOSPHOKINASE FAMILY MEMBER"/>
    <property type="match status" value="1"/>
</dbReference>
<dbReference type="GO" id="GO:0016301">
    <property type="term" value="F:kinase activity"/>
    <property type="evidence" value="ECO:0007669"/>
    <property type="project" value="UniProtKB-KW"/>
</dbReference>
<dbReference type="GO" id="GO:0005524">
    <property type="term" value="F:ATP binding"/>
    <property type="evidence" value="ECO:0007669"/>
    <property type="project" value="UniProtKB-KW"/>
</dbReference>
<feature type="binding site" evidence="11">
    <location>
        <position position="191"/>
    </location>
    <ligand>
        <name>D-ribose 5-phosphate</name>
        <dbReference type="ChEBI" id="CHEBI:78346"/>
    </ligand>
</feature>
<keyword evidence="4 11" id="KW-0545">Nucleotide biosynthesis</keyword>
<dbReference type="FunFam" id="3.40.50.2020:FF:000074">
    <property type="entry name" value="Ribose-phosphate pyrophosphokinase"/>
    <property type="match status" value="1"/>
</dbReference>
<proteinExistence type="inferred from homology"/>
<dbReference type="SMART" id="SM01400">
    <property type="entry name" value="Pribosyltran_N"/>
    <property type="match status" value="1"/>
</dbReference>
<evidence type="ECO:0000256" key="1">
    <source>
        <dbReference type="ARBA" id="ARBA00022490"/>
    </source>
</evidence>
<dbReference type="GO" id="GO:0006015">
    <property type="term" value="P:5-phosphoribose 1-diphosphate biosynthetic process"/>
    <property type="evidence" value="ECO:0007669"/>
    <property type="project" value="UniProtKB-UniRule"/>
</dbReference>
<evidence type="ECO:0000256" key="2">
    <source>
        <dbReference type="ARBA" id="ARBA00022679"/>
    </source>
</evidence>
<comment type="pathway">
    <text evidence="11">Metabolic intermediate biosynthesis; 5-phospho-alpha-D-ribose 1-diphosphate biosynthesis; 5-phospho-alpha-D-ribose 1-diphosphate from D-ribose 5-phosphate (route I): step 1/1.</text>
</comment>
<dbReference type="GeneID" id="41591360"/>